<dbReference type="AlphaFoldDB" id="A0A6V7P3X3"/>
<accession>A0A6V7P3X3</accession>
<keyword evidence="3" id="KW-0328">Glycosyltransferase</keyword>
<name>A0A6V7P3X3_ANACO</name>
<dbReference type="PANTHER" id="PTHR48045:SF31">
    <property type="entry name" value="UDP-GLYCOSYLTRANSFERASE 76B1-LIKE"/>
    <property type="match status" value="1"/>
</dbReference>
<dbReference type="PROSITE" id="PS00375">
    <property type="entry name" value="UDPGT"/>
    <property type="match status" value="1"/>
</dbReference>
<proteinExistence type="inferred from homology"/>
<dbReference type="CDD" id="cd03784">
    <property type="entry name" value="GT1_Gtf-like"/>
    <property type="match status" value="1"/>
</dbReference>
<protein>
    <submittedName>
        <fullName evidence="4">Uncharacterized protein</fullName>
    </submittedName>
</protein>
<keyword evidence="2 3" id="KW-0808">Transferase</keyword>
<organism evidence="4">
    <name type="scientific">Ananas comosus var. bracteatus</name>
    <name type="common">red pineapple</name>
    <dbReference type="NCBI Taxonomy" id="296719"/>
    <lineage>
        <taxon>Eukaryota</taxon>
        <taxon>Viridiplantae</taxon>
        <taxon>Streptophyta</taxon>
        <taxon>Embryophyta</taxon>
        <taxon>Tracheophyta</taxon>
        <taxon>Spermatophyta</taxon>
        <taxon>Magnoliopsida</taxon>
        <taxon>Liliopsida</taxon>
        <taxon>Poales</taxon>
        <taxon>Bromeliaceae</taxon>
        <taxon>Bromelioideae</taxon>
        <taxon>Ananas</taxon>
    </lineage>
</organism>
<dbReference type="EMBL" id="LR862145">
    <property type="protein sequence ID" value="CAD1825520.1"/>
    <property type="molecule type" value="Genomic_DNA"/>
</dbReference>
<dbReference type="PANTHER" id="PTHR48045">
    <property type="entry name" value="UDP-GLYCOSYLTRANSFERASE 72B1"/>
    <property type="match status" value="1"/>
</dbReference>
<dbReference type="Gene3D" id="3.40.50.2000">
    <property type="entry name" value="Glycogen Phosphorylase B"/>
    <property type="match status" value="4"/>
</dbReference>
<dbReference type="SUPFAM" id="SSF53756">
    <property type="entry name" value="UDP-Glycosyltransferase/glycogen phosphorylase"/>
    <property type="match status" value="1"/>
</dbReference>
<dbReference type="Pfam" id="PF00201">
    <property type="entry name" value="UDPGT"/>
    <property type="match status" value="1"/>
</dbReference>
<evidence type="ECO:0000313" key="4">
    <source>
        <dbReference type="EMBL" id="CAD1825520.1"/>
    </source>
</evidence>
<gene>
    <name evidence="4" type="ORF">CB5_LOCUS8731</name>
</gene>
<dbReference type="InterPro" id="IPR035595">
    <property type="entry name" value="UDP_glycos_trans_CS"/>
</dbReference>
<comment type="similarity">
    <text evidence="1 3">Belongs to the UDP-glycosyltransferase family.</text>
</comment>
<dbReference type="GO" id="GO:0008194">
    <property type="term" value="F:UDP-glycosyltransferase activity"/>
    <property type="evidence" value="ECO:0007669"/>
    <property type="project" value="InterPro"/>
</dbReference>
<evidence type="ECO:0000256" key="1">
    <source>
        <dbReference type="ARBA" id="ARBA00009995"/>
    </source>
</evidence>
<sequence>MEAHGDDALDNIPGLSGHHRVRDIPEGIVSGPPYSQIAVLLRSMAERLLRRPPTAAALVLNTFVGFDVTTDAAFASGFDHYLPIGPLHLLADPLHPLADPDPSNCLSWLDQHPPASVAYVSFGTIESAQELLPPGFSDRVRANGTGLVVSWAPQKVVLGHAAVGAFVSHCGWNSVLESVAAGVPMVCRPFFGDQRMNARAVESMWGIGITLRGGVAAEEAVAGALDVVLRGEEGRRMRERAREIKAKAEAAAGVGGSSSENLKKLLKIVCG</sequence>
<reference evidence="4" key="1">
    <citation type="submission" date="2020-07" db="EMBL/GenBank/DDBJ databases">
        <authorList>
            <person name="Lin J."/>
        </authorList>
    </citation>
    <scope>NUCLEOTIDE SEQUENCE</scope>
</reference>
<evidence type="ECO:0000256" key="3">
    <source>
        <dbReference type="RuleBase" id="RU003718"/>
    </source>
</evidence>
<evidence type="ECO:0000256" key="2">
    <source>
        <dbReference type="ARBA" id="ARBA00022679"/>
    </source>
</evidence>
<dbReference type="InterPro" id="IPR002213">
    <property type="entry name" value="UDP_glucos_trans"/>
</dbReference>